<gene>
    <name evidence="1" type="ORF">HBA18_03390</name>
</gene>
<dbReference type="EMBL" id="CP050266">
    <property type="protein sequence ID" value="QIR05507.1"/>
    <property type="molecule type" value="Genomic_DNA"/>
</dbReference>
<reference evidence="1 2" key="1">
    <citation type="submission" date="2020-03" db="EMBL/GenBank/DDBJ databases">
        <title>Genome mining reveals the biosynthetic pathways of PHA and ectoines of the halophilic strain Salinivibrio costicola M318 isolated from fermented shrimp paste.</title>
        <authorList>
            <person name="Doan T.V."/>
            <person name="Tran L.T."/>
            <person name="Trieu T.A."/>
            <person name="Nguyen Q.V."/>
            <person name="Quach T.N."/>
            <person name="Phi T.Q."/>
            <person name="Kumar S."/>
        </authorList>
    </citation>
    <scope>NUCLEOTIDE SEQUENCE [LARGE SCALE GENOMIC DNA]</scope>
    <source>
        <strain evidence="1 2">M318</strain>
    </source>
</reference>
<name>A0ABX6K2U9_SALCS</name>
<evidence type="ECO:0000313" key="2">
    <source>
        <dbReference type="Proteomes" id="UP000501408"/>
    </source>
</evidence>
<evidence type="ECO:0000313" key="1">
    <source>
        <dbReference type="EMBL" id="QIR05507.1"/>
    </source>
</evidence>
<accession>A0ABX6K2U9</accession>
<proteinExistence type="predicted"/>
<dbReference type="RefSeq" id="WP_167314060.1">
    <property type="nucleotide sequence ID" value="NZ_CP050266.1"/>
</dbReference>
<dbReference type="Proteomes" id="UP000501408">
    <property type="component" value="Chromosome 1"/>
</dbReference>
<keyword evidence="2" id="KW-1185">Reference proteome</keyword>
<dbReference type="Pfam" id="PF11743">
    <property type="entry name" value="DUF3301"/>
    <property type="match status" value="1"/>
</dbReference>
<sequence>MITDLVTLLLVFVVAMLFWQQRRQSEHAHRYIQHYCQHMGLQVLSIARGKHRLTHTEQGWRWVTHYWFEFSSTGQDSYTGHAQLRGFRLKSIDTPVHTMPVQ</sequence>
<organism evidence="1 2">
    <name type="scientific">Salinivibrio costicola</name>
    <name type="common">Vibrio costicola</name>
    <dbReference type="NCBI Taxonomy" id="51367"/>
    <lineage>
        <taxon>Bacteria</taxon>
        <taxon>Pseudomonadati</taxon>
        <taxon>Pseudomonadota</taxon>
        <taxon>Gammaproteobacteria</taxon>
        <taxon>Vibrionales</taxon>
        <taxon>Vibrionaceae</taxon>
        <taxon>Salinivibrio</taxon>
    </lineage>
</organism>
<dbReference type="InterPro" id="IPR021732">
    <property type="entry name" value="DUF3301"/>
</dbReference>
<protein>
    <submittedName>
        <fullName evidence="1">DUF3301 domain-containing protein</fullName>
    </submittedName>
</protein>